<keyword evidence="2" id="KW-1185">Reference proteome</keyword>
<organism evidence="1 2">
    <name type="scientific">Synechococcus phage Bellamy</name>
    <dbReference type="NCBI Taxonomy" id="2023996"/>
    <lineage>
        <taxon>Viruses</taxon>
        <taxon>Duplodnaviria</taxon>
        <taxon>Heunggongvirae</taxon>
        <taxon>Uroviricota</taxon>
        <taxon>Caudoviricetes</taxon>
        <taxon>Pantevenvirales</taxon>
        <taxon>Kyanoviridae</taxon>
        <taxon>Bellamyvirus</taxon>
        <taxon>Bellamyvirus bellamy</taxon>
    </lineage>
</organism>
<protein>
    <submittedName>
        <fullName evidence="1">Uncharacterized protein</fullName>
    </submittedName>
</protein>
<dbReference type="Proteomes" id="UP000221247">
    <property type="component" value="Segment"/>
</dbReference>
<gene>
    <name evidence="1" type="primary">197</name>
    <name evidence="1" type="ORF">PBI_BELLAMY_197</name>
</gene>
<dbReference type="KEGG" id="vg:54981527"/>
<dbReference type="GeneID" id="54981527"/>
<evidence type="ECO:0000313" key="1">
    <source>
        <dbReference type="EMBL" id="ASR76233.1"/>
    </source>
</evidence>
<proteinExistence type="predicted"/>
<accession>A0A222YXE1</accession>
<name>A0A222YXE1_9CAUD</name>
<dbReference type="EMBL" id="MF351863">
    <property type="protein sequence ID" value="ASR76233.1"/>
    <property type="molecule type" value="Genomic_DNA"/>
</dbReference>
<dbReference type="RefSeq" id="YP_009791346.1">
    <property type="nucleotide sequence ID" value="NC_047838.1"/>
</dbReference>
<reference evidence="1 2" key="1">
    <citation type="submission" date="2017-06" db="EMBL/GenBank/DDBJ databases">
        <authorList>
            <person name="Kim H.J."/>
            <person name="Triplett B.A."/>
        </authorList>
    </citation>
    <scope>NUCLEOTIDE SEQUENCE [LARGE SCALE GENOMIC DNA]</scope>
</reference>
<evidence type="ECO:0000313" key="2">
    <source>
        <dbReference type="Proteomes" id="UP000221247"/>
    </source>
</evidence>
<sequence length="70" mass="7999">MTLTSKFKKDIQTLRGAVNGEFFLDVKNPKLLKKVRRYYENNGVVFSGDALDDYDILMEQIAIDLEAVEA</sequence>